<keyword evidence="3" id="KW-1185">Reference proteome</keyword>
<evidence type="ECO:0000256" key="1">
    <source>
        <dbReference type="SAM" id="MobiDB-lite"/>
    </source>
</evidence>
<dbReference type="Proteomes" id="UP000011885">
    <property type="component" value="Unassembled WGS sequence"/>
</dbReference>
<accession>M5TV90</accession>
<sequence length="65" mass="7184">MLLTFGVQEEGGLNEAGRPRRQANRHSDAVSRHPRVVRRRKDAAMFQRARGANGGCGNVLSKALR</sequence>
<feature type="region of interest" description="Disordered" evidence="1">
    <location>
        <begin position="1"/>
        <end position="39"/>
    </location>
</feature>
<comment type="caution">
    <text evidence="2">The sequence shown here is derived from an EMBL/GenBank/DDBJ whole genome shotgun (WGS) entry which is preliminary data.</text>
</comment>
<reference evidence="2 3" key="1">
    <citation type="journal article" date="2013" name="Mar. Genomics">
        <title>Expression of sulfatases in Rhodopirellula baltica and the diversity of sulfatases in the genus Rhodopirellula.</title>
        <authorList>
            <person name="Wegner C.E."/>
            <person name="Richter-Heitmann T."/>
            <person name="Klindworth A."/>
            <person name="Klockow C."/>
            <person name="Richter M."/>
            <person name="Achstetter T."/>
            <person name="Glockner F.O."/>
            <person name="Harder J."/>
        </authorList>
    </citation>
    <scope>NUCLEOTIDE SEQUENCE [LARGE SCALE GENOMIC DNA]</scope>
    <source>
        <strain evidence="2 3">SM41</strain>
    </source>
</reference>
<dbReference type="AlphaFoldDB" id="M5TV90"/>
<gene>
    <name evidence="2" type="ORF">RSSM_05592</name>
</gene>
<dbReference type="EMBL" id="ANOH01000395">
    <property type="protein sequence ID" value="EMI52964.1"/>
    <property type="molecule type" value="Genomic_DNA"/>
</dbReference>
<organism evidence="2 3">
    <name type="scientific">Rhodopirellula sallentina SM41</name>
    <dbReference type="NCBI Taxonomy" id="1263870"/>
    <lineage>
        <taxon>Bacteria</taxon>
        <taxon>Pseudomonadati</taxon>
        <taxon>Planctomycetota</taxon>
        <taxon>Planctomycetia</taxon>
        <taxon>Pirellulales</taxon>
        <taxon>Pirellulaceae</taxon>
        <taxon>Rhodopirellula</taxon>
    </lineage>
</organism>
<evidence type="ECO:0000313" key="2">
    <source>
        <dbReference type="EMBL" id="EMI52964.1"/>
    </source>
</evidence>
<protein>
    <submittedName>
        <fullName evidence="2">Uncharacterized protein</fullName>
    </submittedName>
</protein>
<name>M5TV90_9BACT</name>
<evidence type="ECO:0000313" key="3">
    <source>
        <dbReference type="Proteomes" id="UP000011885"/>
    </source>
</evidence>
<proteinExistence type="predicted"/>